<dbReference type="HOGENOM" id="CLU_009303_2_0_10"/>
<comment type="similarity">
    <text evidence="1">Belongs to the myoviridae tail sheath protein family.</text>
</comment>
<organism evidence="5 7">
    <name type="scientific">Draconibacterium orientale</name>
    <dbReference type="NCBI Taxonomy" id="1168034"/>
    <lineage>
        <taxon>Bacteria</taxon>
        <taxon>Pseudomonadati</taxon>
        <taxon>Bacteroidota</taxon>
        <taxon>Bacteroidia</taxon>
        <taxon>Marinilabiliales</taxon>
        <taxon>Prolixibacteraceae</taxon>
        <taxon>Draconibacterium</taxon>
    </lineage>
</organism>
<feature type="domain" description="Tail sheath protein C-terminal" evidence="3">
    <location>
        <begin position="363"/>
        <end position="467"/>
    </location>
</feature>
<dbReference type="PANTHER" id="PTHR35861:SF1">
    <property type="entry name" value="PHAGE TAIL SHEATH PROTEIN"/>
    <property type="match status" value="1"/>
</dbReference>
<gene>
    <name evidence="4" type="ORF">FH5T_17455</name>
    <name evidence="5" type="ORF">SAMN05444285_101185</name>
</gene>
<reference evidence="4 6" key="1">
    <citation type="submission" date="2014-03" db="EMBL/GenBank/DDBJ databases">
        <title>Complete genome sequence of a deeply braunched marine Bacteroidia bacterium Draconibacterium orientale type strain FH5T.</title>
        <authorList>
            <person name="Li X."/>
            <person name="Wang X."/>
            <person name="Xie Z."/>
            <person name="Du Z."/>
            <person name="Chen G."/>
        </authorList>
    </citation>
    <scope>NUCLEOTIDE SEQUENCE [LARGE SCALE GENOMIC DNA]</scope>
    <source>
        <strain evidence="4 6">FH5</strain>
    </source>
</reference>
<dbReference type="Gene3D" id="3.40.50.11780">
    <property type="match status" value="1"/>
</dbReference>
<dbReference type="InterPro" id="IPR020287">
    <property type="entry name" value="Tail_sheath_C"/>
</dbReference>
<evidence type="ECO:0000256" key="1">
    <source>
        <dbReference type="ARBA" id="ARBA00008005"/>
    </source>
</evidence>
<name>X5DDB0_9BACT</name>
<dbReference type="KEGG" id="dori:FH5T_17455"/>
<proteinExistence type="inferred from homology"/>
<dbReference type="Pfam" id="PF17482">
    <property type="entry name" value="Phage_sheath_1C"/>
    <property type="match status" value="1"/>
</dbReference>
<dbReference type="InterPro" id="IPR052042">
    <property type="entry name" value="Tail_sheath_structural"/>
</dbReference>
<accession>X5DDB0</accession>
<dbReference type="eggNOG" id="COG3497">
    <property type="taxonomic scope" value="Bacteria"/>
</dbReference>
<keyword evidence="6" id="KW-1185">Reference proteome</keyword>
<dbReference type="Pfam" id="PF04984">
    <property type="entry name" value="Phage_sheath_1"/>
    <property type="match status" value="1"/>
</dbReference>
<dbReference type="STRING" id="1168034.FH5T_17455"/>
<dbReference type="OrthoDB" id="9767864at2"/>
<dbReference type="PANTHER" id="PTHR35861">
    <property type="match status" value="1"/>
</dbReference>
<evidence type="ECO:0000313" key="5">
    <source>
        <dbReference type="EMBL" id="SES68314.1"/>
    </source>
</evidence>
<reference evidence="5 7" key="2">
    <citation type="submission" date="2016-10" db="EMBL/GenBank/DDBJ databases">
        <authorList>
            <person name="de Groot N.N."/>
        </authorList>
    </citation>
    <scope>NUCLEOTIDE SEQUENCE [LARGE SCALE GENOMIC DNA]</scope>
    <source>
        <strain evidence="5 7">DSM 25947</strain>
    </source>
</reference>
<dbReference type="Proteomes" id="UP000023772">
    <property type="component" value="Chromosome"/>
</dbReference>
<sequence>MATTYKTPGVYVEEISVLPPSVAQVETAIPAFIGYTEKAKNIVDDDLLNTPKRITSLLEYEQYFGGADNEKNIVVNIDDVYDSSGALTRTVEVPEPATKSPYKMYYSMQMYFANGGGPCYIISVGDYDTTVSKTDLGASGGLAELAKEDEPTLIVFPDATSLAASNNFYGLAEEALTQCEKLQDRFAIIDTFNEAASFASTLRSGISLGTDFLKYGAVYYPWLKTSLPYAYNEGEVSIAHNETTPPAPTAAGALDGLFVNDTSVVENTGLYNQIKTELAKLTVTLPPSGAMAGIYARVDRTRGVWKAPANVGVTNIIGPNKKVSNQEQDGLNIDTSGKSINVIRAFAGRGTLVWGARTLAGNDNEWKYIPVRRFFNMVEESVKKATAQFVFEPNDSNTWVKVRAMIENFLVLQWRAGALAGAKPEEAFFVRVGLGQTMTAQDILEGKLNVEIGMAAVRPAEFIILKFSHKMQES</sequence>
<dbReference type="InterPro" id="IPR035089">
    <property type="entry name" value="Phage_sheath_subtilisin"/>
</dbReference>
<feature type="domain" description="Tail sheath protein subtilisin-like" evidence="2">
    <location>
        <begin position="268"/>
        <end position="359"/>
    </location>
</feature>
<evidence type="ECO:0000259" key="3">
    <source>
        <dbReference type="Pfam" id="PF17482"/>
    </source>
</evidence>
<evidence type="ECO:0000259" key="2">
    <source>
        <dbReference type="Pfam" id="PF04984"/>
    </source>
</evidence>
<evidence type="ECO:0000313" key="6">
    <source>
        <dbReference type="Proteomes" id="UP000023772"/>
    </source>
</evidence>
<dbReference type="Proteomes" id="UP000181981">
    <property type="component" value="Unassembled WGS sequence"/>
</dbReference>
<dbReference type="EMBL" id="FOHT01000001">
    <property type="protein sequence ID" value="SES68314.1"/>
    <property type="molecule type" value="Genomic_DNA"/>
</dbReference>
<dbReference type="RefSeq" id="WP_038561294.1">
    <property type="nucleotide sequence ID" value="NZ_FOHT01000001.1"/>
</dbReference>
<evidence type="ECO:0000313" key="4">
    <source>
        <dbReference type="EMBL" id="AHW60823.1"/>
    </source>
</evidence>
<protein>
    <submittedName>
        <fullName evidence="4">Phage tail sheath protein</fullName>
    </submittedName>
</protein>
<dbReference type="EMBL" id="CP007451">
    <property type="protein sequence ID" value="AHW60823.1"/>
    <property type="molecule type" value="Genomic_DNA"/>
</dbReference>
<evidence type="ECO:0000313" key="7">
    <source>
        <dbReference type="Proteomes" id="UP000181981"/>
    </source>
</evidence>
<dbReference type="AlphaFoldDB" id="X5DDB0"/>